<evidence type="ECO:0000256" key="15">
    <source>
        <dbReference type="PROSITE-ProRule" id="PRU10007"/>
    </source>
</evidence>
<dbReference type="Gene3D" id="1.10.1200.10">
    <property type="entry name" value="ACP-like"/>
    <property type="match status" value="1"/>
</dbReference>
<comment type="similarity">
    <text evidence="2 16">Belongs to the aldehyde dehydrogenase family.</text>
</comment>
<feature type="active site" description="Proton donor" evidence="11">
    <location>
        <position position="714"/>
    </location>
</feature>
<comment type="similarity">
    <text evidence="3">In the N-terminal section; belongs to the GART family.</text>
</comment>
<dbReference type="InterPro" id="IPR029510">
    <property type="entry name" value="Ald_DH_CS_GLU"/>
</dbReference>
<feature type="binding site" evidence="13">
    <location>
        <position position="764"/>
    </location>
    <ligand>
        <name>NADP(+)</name>
        <dbReference type="ChEBI" id="CHEBI:58349"/>
    </ligand>
</feature>
<keyword evidence="5" id="KW-0596">Phosphopantetheine</keyword>
<dbReference type="InterPro" id="IPR002376">
    <property type="entry name" value="Formyl_transf_N"/>
</dbReference>
<feature type="active site" evidence="15">
    <location>
        <position position="680"/>
    </location>
</feature>
<evidence type="ECO:0000256" key="2">
    <source>
        <dbReference type="ARBA" id="ARBA00009986"/>
    </source>
</evidence>
<dbReference type="Proteomes" id="UP001432027">
    <property type="component" value="Unassembled WGS sequence"/>
</dbReference>
<organism evidence="18 19">
    <name type="scientific">Pristionchus entomophagus</name>
    <dbReference type="NCBI Taxonomy" id="358040"/>
    <lineage>
        <taxon>Eukaryota</taxon>
        <taxon>Metazoa</taxon>
        <taxon>Ecdysozoa</taxon>
        <taxon>Nematoda</taxon>
        <taxon>Chromadorea</taxon>
        <taxon>Rhabditida</taxon>
        <taxon>Rhabditina</taxon>
        <taxon>Diplogasteromorpha</taxon>
        <taxon>Diplogasteroidea</taxon>
        <taxon>Neodiplogasteridae</taxon>
        <taxon>Pristionchus</taxon>
    </lineage>
</organism>
<dbReference type="InterPro" id="IPR011034">
    <property type="entry name" value="Formyl_transferase-like_C_sf"/>
</dbReference>
<evidence type="ECO:0000256" key="1">
    <source>
        <dbReference type="ARBA" id="ARBA00007995"/>
    </source>
</evidence>
<evidence type="ECO:0000256" key="12">
    <source>
        <dbReference type="PIRSR" id="PIRSR036489-2"/>
    </source>
</evidence>
<evidence type="ECO:0000256" key="4">
    <source>
        <dbReference type="ARBA" id="ARBA00012858"/>
    </source>
</evidence>
<comment type="similarity">
    <text evidence="1">In the C-terminal section; belongs to the aldehyde dehydrogenase family. ALDH1L subfamily.</text>
</comment>
<evidence type="ECO:0000256" key="9">
    <source>
        <dbReference type="ARBA" id="ARBA00023002"/>
    </source>
</evidence>
<dbReference type="SUPFAM" id="SSF53720">
    <property type="entry name" value="ALDH-like"/>
    <property type="match status" value="1"/>
</dbReference>
<feature type="binding site" evidence="12">
    <location>
        <begin position="96"/>
        <end position="98"/>
    </location>
    <ligand>
        <name>(6R)-10-formyltetrahydrofolate</name>
        <dbReference type="ChEBI" id="CHEBI:195366"/>
    </ligand>
</feature>
<feature type="binding site" evidence="12">
    <location>
        <position position="150"/>
    </location>
    <ligand>
        <name>(6R)-10-formyltetrahydrofolate</name>
        <dbReference type="ChEBI" id="CHEBI:195366"/>
    </ligand>
</feature>
<dbReference type="InterPro" id="IPR009081">
    <property type="entry name" value="PP-bd_ACP"/>
</dbReference>
<dbReference type="InterPro" id="IPR036477">
    <property type="entry name" value="Formyl_transf_N_sf"/>
</dbReference>
<reference evidence="18" key="1">
    <citation type="submission" date="2023-10" db="EMBL/GenBank/DDBJ databases">
        <title>Genome assembly of Pristionchus species.</title>
        <authorList>
            <person name="Yoshida K."/>
            <person name="Sommer R.J."/>
        </authorList>
    </citation>
    <scope>NUCLEOTIDE SEQUENCE</scope>
    <source>
        <strain evidence="18">RS0144</strain>
    </source>
</reference>
<feature type="binding site" evidence="13">
    <location>
        <begin position="811"/>
        <end position="813"/>
    </location>
    <ligand>
        <name>NADP(+)</name>
        <dbReference type="ChEBI" id="CHEBI:58349"/>
    </ligand>
</feature>
<proteinExistence type="inferred from homology"/>
<dbReference type="InterPro" id="IPR016161">
    <property type="entry name" value="Ald_DH/histidinol_DH"/>
</dbReference>
<dbReference type="Gene3D" id="3.40.50.170">
    <property type="entry name" value="Formyl transferase, N-terminal domain"/>
    <property type="match status" value="1"/>
</dbReference>
<dbReference type="FunFam" id="3.40.309.10:FF:000012">
    <property type="entry name" value="Betaine aldehyde dehydrogenase"/>
    <property type="match status" value="1"/>
</dbReference>
<evidence type="ECO:0000313" key="19">
    <source>
        <dbReference type="Proteomes" id="UP001432027"/>
    </source>
</evidence>
<keyword evidence="19" id="KW-1185">Reference proteome</keyword>
<dbReference type="GO" id="GO:0016620">
    <property type="term" value="F:oxidoreductase activity, acting on the aldehyde or oxo group of donors, NAD or NADP as acceptor"/>
    <property type="evidence" value="ECO:0007669"/>
    <property type="project" value="InterPro"/>
</dbReference>
<dbReference type="PROSITE" id="PS00373">
    <property type="entry name" value="GART"/>
    <property type="match status" value="1"/>
</dbReference>
<evidence type="ECO:0000256" key="11">
    <source>
        <dbReference type="PIRSR" id="PIRSR036489-1"/>
    </source>
</evidence>
<dbReference type="AlphaFoldDB" id="A0AAV5UHF2"/>
<feature type="active site" description="Proton acceptor" evidence="11">
    <location>
        <position position="680"/>
    </location>
</feature>
<dbReference type="SUPFAM" id="SSF50486">
    <property type="entry name" value="FMT C-terminal domain-like"/>
    <property type="match status" value="1"/>
</dbReference>
<dbReference type="GO" id="GO:0009258">
    <property type="term" value="P:10-formyltetrahydrofolate catabolic process"/>
    <property type="evidence" value="ECO:0007669"/>
    <property type="project" value="InterPro"/>
</dbReference>
<keyword evidence="8 13" id="KW-0521">NADP</keyword>
<dbReference type="InterPro" id="IPR001555">
    <property type="entry name" value="GART_AS"/>
</dbReference>
<dbReference type="InterPro" id="IPR015590">
    <property type="entry name" value="Aldehyde_DH_dom"/>
</dbReference>
<dbReference type="EC" id="1.5.1.6" evidence="4"/>
<evidence type="ECO:0000256" key="7">
    <source>
        <dbReference type="ARBA" id="ARBA00022563"/>
    </source>
</evidence>
<dbReference type="PROSITE" id="PS50075">
    <property type="entry name" value="CARRIER"/>
    <property type="match status" value="1"/>
</dbReference>
<dbReference type="GO" id="GO:0005737">
    <property type="term" value="C:cytoplasm"/>
    <property type="evidence" value="ECO:0007669"/>
    <property type="project" value="InterPro"/>
</dbReference>
<name>A0AAV5UHF2_9BILA</name>
<dbReference type="Pfam" id="PF00171">
    <property type="entry name" value="Aldedh"/>
    <property type="match status" value="1"/>
</dbReference>
<gene>
    <name evidence="18" type="ORF">PENTCL1PPCAC_28191</name>
</gene>
<evidence type="ECO:0000256" key="3">
    <source>
        <dbReference type="ARBA" id="ARBA00010978"/>
    </source>
</evidence>
<dbReference type="Pfam" id="PF02911">
    <property type="entry name" value="Formyl_trans_C"/>
    <property type="match status" value="1"/>
</dbReference>
<dbReference type="FunFam" id="3.40.605.10:FF:000050">
    <property type="entry name" value="Aldehyde dehydrogenase, mitochondrial"/>
    <property type="match status" value="1"/>
</dbReference>
<feature type="binding site" evidence="13">
    <location>
        <begin position="657"/>
        <end position="658"/>
    </location>
    <ligand>
        <name>NADP(+)</name>
        <dbReference type="ChEBI" id="CHEBI:58349"/>
    </ligand>
</feature>
<sequence length="909" mass="99198">ILQIKIAIIGQSAFGVDVYKGLRKEGHEIVAVYTAPDKNGREDLLALEASKDGVPVEKPPKWRKKGADGKLRVVPEVLKKYLTYGAELNVLPFCTQLIPPEVTDAPKRKSIVYHPSILPKHKGASAINWTIIDGDAEAGFSIFWADDGYDTGPLLLQKKCKVEENDTMMSLYKRFLYPEGVKGMLEAVRLIESGKAPSIVQTEGSSYDAHISQKPDLAVVDWKKKQKQLHDWIRGNDKAPGAWSLMNGEKIVFFGSTLWEEAKIPSDARAISVAEVPGGKVFAHDGGLLLPAADGKYVNVDTVKVGSKTISAAKFGMAEEKGERLKLTDEEQKIVQKLKMIWEGILKLSVSDSVDFFENGASSADVARLVEEIKFHTTAELENADIYSGPTFAENADAVVRKLRGGAGIEVTYDAIEVDANNMHLKFPHDLFINGKFQPSVSGSYFDTINPANEQVICKVAEGNKADCDKAVAAAKKAFYDGEWSKISAREKGRLMFRLADLMEEHKAELATLESLDAGAVYTLALKTHVGMSIDVWRYFAGWADKIQGATIPISDARPNKNLCITKKEPIGVVGIITPWNYPLMMLSWKMAACLAAGNTVVHKPAEVTPLTALKFAELSVLAGFPPGVINIVPGTGAEMGEAITAHPDVRKVGFTGSTKIGARVMECAAKSNVKKVSLELGGKSPLFIFSDADVDRAVRQVCGAVFFNKGENCIAAGRIFVAKPIHDEFIEKLVEETKKIVIGDPLDRATGHGPQNHKKHLDKLIDYVKTGIEEGAKLELGGKRVDRLGLYFEPTILSNVKDDNYVAIEESFGPVMVVSEFDENDIDGALRRANSSEFGLAAGVFSKDISKCLKVAEKIQAGTVFVNTYQKTDVAAPFGGFKQSGFGKDLGQEALNEYLKTKTITFEY</sequence>
<dbReference type="Gene3D" id="3.10.25.10">
    <property type="entry name" value="Formyl transferase, C-terminal domain"/>
    <property type="match status" value="1"/>
</dbReference>
<keyword evidence="9 16" id="KW-0560">Oxidoreductase</keyword>
<feature type="domain" description="Carrier" evidence="17">
    <location>
        <begin position="329"/>
        <end position="403"/>
    </location>
</feature>
<evidence type="ECO:0000256" key="16">
    <source>
        <dbReference type="RuleBase" id="RU003345"/>
    </source>
</evidence>
<dbReference type="SUPFAM" id="SSF47336">
    <property type="entry name" value="ACP-like"/>
    <property type="match status" value="1"/>
</dbReference>
<dbReference type="InterPro" id="IPR005793">
    <property type="entry name" value="Formyl_trans_C"/>
</dbReference>
<feature type="site" description="Essential for catalytic activity" evidence="14">
    <location>
        <position position="150"/>
    </location>
</feature>
<comment type="caution">
    <text evidence="18">The sequence shown here is derived from an EMBL/GenBank/DDBJ whole genome shotgun (WGS) entry which is preliminary data.</text>
</comment>
<dbReference type="InterPro" id="IPR016162">
    <property type="entry name" value="Ald_DH_N"/>
</dbReference>
<dbReference type="EMBL" id="BTSX01000006">
    <property type="protein sequence ID" value="GMT06017.1"/>
    <property type="molecule type" value="Genomic_DNA"/>
</dbReference>
<dbReference type="SUPFAM" id="SSF53328">
    <property type="entry name" value="Formyltransferase"/>
    <property type="match status" value="1"/>
</dbReference>
<dbReference type="Pfam" id="PF00551">
    <property type="entry name" value="Formyl_trans_N"/>
    <property type="match status" value="1"/>
</dbReference>
<dbReference type="InterPro" id="IPR037022">
    <property type="entry name" value="Formyl_trans_C_sf"/>
</dbReference>
<dbReference type="InterPro" id="IPR016160">
    <property type="entry name" value="Ald_DH_CS_CYS"/>
</dbReference>
<dbReference type="InterPro" id="IPR036736">
    <property type="entry name" value="ACP-like_sf"/>
</dbReference>
<evidence type="ECO:0000256" key="5">
    <source>
        <dbReference type="ARBA" id="ARBA00022450"/>
    </source>
</evidence>
<accession>A0AAV5UHF2</accession>
<dbReference type="GO" id="GO:0006730">
    <property type="term" value="P:one-carbon metabolic process"/>
    <property type="evidence" value="ECO:0007669"/>
    <property type="project" value="UniProtKB-KW"/>
</dbReference>
<dbReference type="PROSITE" id="PS00070">
    <property type="entry name" value="ALDEHYDE_DEHYDR_CYS"/>
    <property type="match status" value="1"/>
</dbReference>
<keyword evidence="6" id="KW-0597">Phosphoprotein</keyword>
<dbReference type="PIRSF" id="PIRSF036489">
    <property type="entry name" value="10-FTHFDH"/>
    <property type="match status" value="1"/>
</dbReference>
<evidence type="ECO:0000256" key="14">
    <source>
        <dbReference type="PIRSR" id="PIRSR036489-4"/>
    </source>
</evidence>
<evidence type="ECO:0000256" key="8">
    <source>
        <dbReference type="ARBA" id="ARBA00022857"/>
    </source>
</evidence>
<comment type="catalytic activity">
    <reaction evidence="10">
        <text>(6R)-10-formyltetrahydrofolate + NADP(+) + H2O = (6S)-5,6,7,8-tetrahydrofolate + CO2 + NADPH + H(+)</text>
        <dbReference type="Rhea" id="RHEA:10180"/>
        <dbReference type="ChEBI" id="CHEBI:15377"/>
        <dbReference type="ChEBI" id="CHEBI:15378"/>
        <dbReference type="ChEBI" id="CHEBI:16526"/>
        <dbReference type="ChEBI" id="CHEBI:57453"/>
        <dbReference type="ChEBI" id="CHEBI:57783"/>
        <dbReference type="ChEBI" id="CHEBI:58349"/>
        <dbReference type="ChEBI" id="CHEBI:195366"/>
        <dbReference type="EC" id="1.5.1.6"/>
    </reaction>
    <physiologicalReaction direction="left-to-right" evidence="10">
        <dbReference type="Rhea" id="RHEA:10181"/>
    </physiologicalReaction>
</comment>
<evidence type="ECO:0000313" key="18">
    <source>
        <dbReference type="EMBL" id="GMT06017.1"/>
    </source>
</evidence>
<protein>
    <recommendedName>
        <fullName evidence="4">formyltetrahydrofolate dehydrogenase</fullName>
        <ecNumber evidence="4">1.5.1.6</ecNumber>
    </recommendedName>
</protein>
<dbReference type="Gene3D" id="3.40.605.10">
    <property type="entry name" value="Aldehyde Dehydrogenase, Chain A, domain 1"/>
    <property type="match status" value="1"/>
</dbReference>
<feature type="active site" description="Proton donor" evidence="11">
    <location>
        <position position="114"/>
    </location>
</feature>
<dbReference type="PROSITE" id="PS00687">
    <property type="entry name" value="ALDEHYDE_DEHYDR_GLU"/>
    <property type="match status" value="1"/>
</dbReference>
<evidence type="ECO:0000256" key="10">
    <source>
        <dbReference type="ARBA" id="ARBA00048239"/>
    </source>
</evidence>
<keyword evidence="7" id="KW-0554">One-carbon metabolism</keyword>
<dbReference type="Gene3D" id="3.40.309.10">
    <property type="entry name" value="Aldehyde Dehydrogenase, Chain A, domain 2"/>
    <property type="match status" value="1"/>
</dbReference>
<evidence type="ECO:0000256" key="13">
    <source>
        <dbReference type="PIRSR" id="PIRSR036489-3"/>
    </source>
</evidence>
<evidence type="ECO:0000259" key="17">
    <source>
        <dbReference type="PROSITE" id="PS50075"/>
    </source>
</evidence>
<feature type="non-terminal residue" evidence="18">
    <location>
        <position position="1"/>
    </location>
</feature>
<evidence type="ECO:0000256" key="6">
    <source>
        <dbReference type="ARBA" id="ARBA00022553"/>
    </source>
</evidence>
<dbReference type="InterPro" id="IPR016163">
    <property type="entry name" value="Ald_DH_C"/>
</dbReference>
<dbReference type="PANTHER" id="PTHR11699">
    <property type="entry name" value="ALDEHYDE DEHYDROGENASE-RELATED"/>
    <property type="match status" value="1"/>
</dbReference>
<dbReference type="FunFam" id="3.40.605.10:FF:000026">
    <property type="entry name" value="Aldehyde dehydrogenase, putative"/>
    <property type="match status" value="1"/>
</dbReference>
<dbReference type="GO" id="GO:0016155">
    <property type="term" value="F:formyltetrahydrofolate dehydrogenase activity"/>
    <property type="evidence" value="ECO:0007669"/>
    <property type="project" value="UniProtKB-EC"/>
</dbReference>
<dbReference type="InterPro" id="IPR011407">
    <property type="entry name" value="10_FTHF_DH"/>
</dbReference>